<feature type="transmembrane region" description="Helical" evidence="6">
    <location>
        <begin position="36"/>
        <end position="59"/>
    </location>
</feature>
<protein>
    <submittedName>
        <fullName evidence="8">MFS transporter</fullName>
    </submittedName>
</protein>
<dbReference type="InterPro" id="IPR036259">
    <property type="entry name" value="MFS_trans_sf"/>
</dbReference>
<reference evidence="8 9" key="1">
    <citation type="submission" date="2020-04" db="EMBL/GenBank/DDBJ databases">
        <title>Staphylococcus species from domestic dog.</title>
        <authorList>
            <person name="Paterson G.K."/>
        </authorList>
    </citation>
    <scope>NUCLEOTIDE SEQUENCE [LARGE SCALE GENOMIC DNA]</scope>
    <source>
        <strain evidence="8 9">H16/1A</strain>
    </source>
</reference>
<dbReference type="InterPro" id="IPR052524">
    <property type="entry name" value="MFS_Cyanate_Porter"/>
</dbReference>
<evidence type="ECO:0000256" key="5">
    <source>
        <dbReference type="ARBA" id="ARBA00023136"/>
    </source>
</evidence>
<dbReference type="Pfam" id="PF07690">
    <property type="entry name" value="MFS_1"/>
    <property type="match status" value="1"/>
</dbReference>
<feature type="transmembrane region" description="Helical" evidence="6">
    <location>
        <begin position="352"/>
        <end position="369"/>
    </location>
</feature>
<feature type="transmembrane region" description="Helical" evidence="6">
    <location>
        <begin position="94"/>
        <end position="116"/>
    </location>
</feature>
<feature type="transmembrane region" description="Helical" evidence="6">
    <location>
        <begin position="128"/>
        <end position="147"/>
    </location>
</feature>
<feature type="transmembrane region" description="Helical" evidence="6">
    <location>
        <begin position="330"/>
        <end position="346"/>
    </location>
</feature>
<keyword evidence="4 6" id="KW-1133">Transmembrane helix</keyword>
<dbReference type="InterPro" id="IPR020846">
    <property type="entry name" value="MFS_dom"/>
</dbReference>
<evidence type="ECO:0000259" key="7">
    <source>
        <dbReference type="PROSITE" id="PS50850"/>
    </source>
</evidence>
<accession>A0ABS0TBC7</accession>
<feature type="transmembrane region" description="Helical" evidence="6">
    <location>
        <begin position="238"/>
        <end position="257"/>
    </location>
</feature>
<comment type="subcellular location">
    <subcellularLocation>
        <location evidence="1">Cell membrane</location>
        <topology evidence="1">Multi-pass membrane protein</topology>
    </subcellularLocation>
</comment>
<dbReference type="CDD" id="cd17339">
    <property type="entry name" value="MFS_NIMT_CynX_like"/>
    <property type="match status" value="1"/>
</dbReference>
<keyword evidence="2" id="KW-0813">Transport</keyword>
<dbReference type="SUPFAM" id="SSF103473">
    <property type="entry name" value="MFS general substrate transporter"/>
    <property type="match status" value="1"/>
</dbReference>
<dbReference type="Proteomes" id="UP000751852">
    <property type="component" value="Unassembled WGS sequence"/>
</dbReference>
<comment type="caution">
    <text evidence="8">The sequence shown here is derived from an EMBL/GenBank/DDBJ whole genome shotgun (WGS) entry which is preliminary data.</text>
</comment>
<feature type="transmembrane region" description="Helical" evidence="6">
    <location>
        <begin position="290"/>
        <end position="310"/>
    </location>
</feature>
<feature type="transmembrane region" description="Helical" evidence="6">
    <location>
        <begin position="199"/>
        <end position="218"/>
    </location>
</feature>
<keyword evidence="5 6" id="KW-0472">Membrane</keyword>
<evidence type="ECO:0000313" key="9">
    <source>
        <dbReference type="Proteomes" id="UP000751852"/>
    </source>
</evidence>
<dbReference type="EMBL" id="JABANU010000011">
    <property type="protein sequence ID" value="MBI5975058.1"/>
    <property type="molecule type" value="Genomic_DNA"/>
</dbReference>
<evidence type="ECO:0000256" key="1">
    <source>
        <dbReference type="ARBA" id="ARBA00004651"/>
    </source>
</evidence>
<evidence type="ECO:0000313" key="8">
    <source>
        <dbReference type="EMBL" id="MBI5975058.1"/>
    </source>
</evidence>
<gene>
    <name evidence="8" type="ORF">HHH54_05520</name>
</gene>
<proteinExistence type="predicted"/>
<evidence type="ECO:0000256" key="6">
    <source>
        <dbReference type="SAM" id="Phobius"/>
    </source>
</evidence>
<sequence length="386" mass="41607">MNWLLFFGIVLVGANLRAPLTSVGVALPSIKDALSLSNVSVSVITIIPLLAFSVISLLASRTGERLGLEKTIFYALILILLGVAIRSIPNVSLLYVGTILIGVGIAFGNVLTPAVIKSNFPMRLGIMTGYYTVVMNVFGSLSSYISAPLVKSFNYQIALGSIGVVTLVTLFVWVFQLKNNEKIQHTSHSDGVNVWKSPIAWRITLLMGSQSLIFYALINWLPAYLADYGVSLDTAGVYLSILQLAIIPLTFVTPIWATKMRSQVLLTIITCLFFVVGIVIITFFPRAALIGILILGITNGISFGLVNTFFSLKTEQPITAAKLSGMSQSVGYLFAATGPLLFGVLHDVTGTWLASLSILLIVSLAMLIFTPRAGRSITIEAKQKQG</sequence>
<organism evidence="8 9">
    <name type="scientific">Staphylococcus canis</name>
    <dbReference type="NCBI Taxonomy" id="2724942"/>
    <lineage>
        <taxon>Bacteria</taxon>
        <taxon>Bacillati</taxon>
        <taxon>Bacillota</taxon>
        <taxon>Bacilli</taxon>
        <taxon>Bacillales</taxon>
        <taxon>Staphylococcaceae</taxon>
        <taxon>Staphylococcus</taxon>
    </lineage>
</organism>
<evidence type="ECO:0000256" key="4">
    <source>
        <dbReference type="ARBA" id="ARBA00022989"/>
    </source>
</evidence>
<evidence type="ECO:0000256" key="3">
    <source>
        <dbReference type="ARBA" id="ARBA00022692"/>
    </source>
</evidence>
<feature type="transmembrane region" description="Helical" evidence="6">
    <location>
        <begin position="71"/>
        <end position="88"/>
    </location>
</feature>
<dbReference type="Gene3D" id="1.20.1250.20">
    <property type="entry name" value="MFS general substrate transporter like domains"/>
    <property type="match status" value="2"/>
</dbReference>
<dbReference type="PANTHER" id="PTHR23523">
    <property type="match status" value="1"/>
</dbReference>
<dbReference type="PROSITE" id="PS50850">
    <property type="entry name" value="MFS"/>
    <property type="match status" value="1"/>
</dbReference>
<keyword evidence="9" id="KW-1185">Reference proteome</keyword>
<name>A0ABS0TBC7_9STAP</name>
<feature type="domain" description="Major facilitator superfamily (MFS) profile" evidence="7">
    <location>
        <begin position="1"/>
        <end position="374"/>
    </location>
</feature>
<feature type="transmembrane region" description="Helical" evidence="6">
    <location>
        <begin position="153"/>
        <end position="175"/>
    </location>
</feature>
<dbReference type="PANTHER" id="PTHR23523:SF2">
    <property type="entry name" value="2-NITROIMIDAZOLE TRANSPORTER"/>
    <property type="match status" value="1"/>
</dbReference>
<feature type="transmembrane region" description="Helical" evidence="6">
    <location>
        <begin position="264"/>
        <end position="284"/>
    </location>
</feature>
<keyword evidence="3 6" id="KW-0812">Transmembrane</keyword>
<dbReference type="InterPro" id="IPR011701">
    <property type="entry name" value="MFS"/>
</dbReference>
<evidence type="ECO:0000256" key="2">
    <source>
        <dbReference type="ARBA" id="ARBA00022448"/>
    </source>
</evidence>